<dbReference type="EMBL" id="MIND01000018">
    <property type="protein sequence ID" value="POF89394.1"/>
    <property type="molecule type" value="Genomic_DNA"/>
</dbReference>
<dbReference type="Proteomes" id="UP000237194">
    <property type="component" value="Unassembled WGS sequence"/>
</dbReference>
<accession>A0A2S3WEJ6</accession>
<reference evidence="1 2" key="2">
    <citation type="submission" date="2018-03" db="EMBL/GenBank/DDBJ databases">
        <title>Draft genome of Pseudomonas putida strain KT-27.</title>
        <authorList>
            <person name="Yoshizawa S."/>
            <person name="Khan N.H."/>
            <person name="Nishimura M."/>
            <person name="Chiura H.X."/>
            <person name="Ogura Y."/>
            <person name="Hayashi T."/>
            <person name="Kogure K."/>
        </authorList>
    </citation>
    <scope>NUCLEOTIDE SEQUENCE [LARGE SCALE GENOMIC DNA]</scope>
    <source>
        <strain evidence="1 2">KT-27</strain>
    </source>
</reference>
<dbReference type="RefSeq" id="WP_103437453.1">
    <property type="nucleotide sequence ID" value="NZ_MIND01000018.1"/>
</dbReference>
<gene>
    <name evidence="1" type="ORF">BGP80_16075</name>
</gene>
<dbReference type="AlphaFoldDB" id="A0A2S3WEJ6"/>
<protein>
    <submittedName>
        <fullName evidence="1">Uncharacterized protein</fullName>
    </submittedName>
</protein>
<comment type="caution">
    <text evidence="1">The sequence shown here is derived from an EMBL/GenBank/DDBJ whole genome shotgun (WGS) entry which is preliminary data.</text>
</comment>
<organism evidence="1 2">
    <name type="scientific">Pseudomonas putida</name>
    <name type="common">Arthrobacter siderocapsulatus</name>
    <dbReference type="NCBI Taxonomy" id="303"/>
    <lineage>
        <taxon>Bacteria</taxon>
        <taxon>Pseudomonadati</taxon>
        <taxon>Pseudomonadota</taxon>
        <taxon>Gammaproteobacteria</taxon>
        <taxon>Pseudomonadales</taxon>
        <taxon>Pseudomonadaceae</taxon>
        <taxon>Pseudomonas</taxon>
    </lineage>
</organism>
<name>A0A2S3WEJ6_PSEPU</name>
<evidence type="ECO:0000313" key="1">
    <source>
        <dbReference type="EMBL" id="POF89394.1"/>
    </source>
</evidence>
<reference evidence="1 2" key="1">
    <citation type="submission" date="2016-08" db="EMBL/GenBank/DDBJ databases">
        <authorList>
            <person name="Seilhamer J.J."/>
        </authorList>
    </citation>
    <scope>NUCLEOTIDE SEQUENCE [LARGE SCALE GENOMIC DNA]</scope>
    <source>
        <strain evidence="1 2">KT-27</strain>
    </source>
</reference>
<proteinExistence type="predicted"/>
<evidence type="ECO:0000313" key="2">
    <source>
        <dbReference type="Proteomes" id="UP000237194"/>
    </source>
</evidence>
<sequence>MIGQNIPDQRQIARDWLSSSVDSFIVHGGAIEVLPGAGNVPLPARREPGHLGDAAQKPVNKKTAARLKRIAEIRELAKTMTYAQAMAHTGICQGVLVRYAADGGFKFQPDPRRGKGNLGRKLSDPVEDRRKAEMLVAYRDAGLKRKDAVELLEISYKQLSRILREFNLTFPTTAEKKAKRKL</sequence>